<comment type="subcellular location">
    <subcellularLocation>
        <location evidence="1">Cell envelope</location>
    </subcellularLocation>
</comment>
<gene>
    <name evidence="5" type="ORF">GQA70_02780</name>
</gene>
<proteinExistence type="predicted"/>
<evidence type="ECO:0000256" key="2">
    <source>
        <dbReference type="ARBA" id="ARBA00022729"/>
    </source>
</evidence>
<dbReference type="RefSeq" id="WP_023847841.1">
    <property type="nucleotide sequence ID" value="NZ_CP047166.1"/>
</dbReference>
<dbReference type="InterPro" id="IPR018976">
    <property type="entry name" value="Imelysin-like"/>
</dbReference>
<dbReference type="InterPro" id="IPR034984">
    <property type="entry name" value="Imelysin-like_IPPA"/>
</dbReference>
<evidence type="ECO:0000256" key="3">
    <source>
        <dbReference type="SAM" id="SignalP"/>
    </source>
</evidence>
<dbReference type="Pfam" id="PF09375">
    <property type="entry name" value="Peptidase_M75"/>
    <property type="match status" value="1"/>
</dbReference>
<organism evidence="5 6">
    <name type="scientific">Ponticoccus alexandrii</name>
    <dbReference type="NCBI Taxonomy" id="1943633"/>
    <lineage>
        <taxon>Bacteria</taxon>
        <taxon>Pseudomonadati</taxon>
        <taxon>Pseudomonadota</taxon>
        <taxon>Alphaproteobacteria</taxon>
        <taxon>Rhodobacterales</taxon>
        <taxon>Roseobacteraceae</taxon>
        <taxon>Ponticoccus</taxon>
    </lineage>
</organism>
<protein>
    <submittedName>
        <fullName evidence="5">Signal peptidase</fullName>
    </submittedName>
</protein>
<feature type="domain" description="Imelysin-like" evidence="4">
    <location>
        <begin position="26"/>
        <end position="299"/>
    </location>
</feature>
<dbReference type="Proteomes" id="UP000596387">
    <property type="component" value="Chromosome"/>
</dbReference>
<dbReference type="Gene3D" id="1.20.1420.20">
    <property type="entry name" value="M75 peptidase, HXXE motif"/>
    <property type="match status" value="1"/>
</dbReference>
<reference evidence="5 6" key="1">
    <citation type="submission" date="2019-12" db="EMBL/GenBank/DDBJ databases">
        <title>Complete Genome Sequence of a Quorum-Sensing Bacterium,Rhodobacteraceae bacterium C31, Isolated from a marine microalgae symbiotic bacteria.</title>
        <authorList>
            <person name="Zhang Y."/>
        </authorList>
    </citation>
    <scope>NUCLEOTIDE SEQUENCE [LARGE SCALE GENOMIC DNA]</scope>
    <source>
        <strain evidence="5 6">C31</strain>
    </source>
</reference>
<sequence length="321" mass="34061">MRLALALCCLASPLAAGVEEAIDDHILPAFDAFVGDTQALSEAAQADCTAEAVKPAYQQAFDGWMGIAHLNFGPLEAEGRALAIAFWPDKRGIVARTVAALQSDEDAAVNDPASFAEVSVAGRGLFALERLLYETDYTAGDYACRYVQAVSADLARMGAEMRAGWTEHARLLTGAGDNATYLTGREAASTLYTALLAGLEFTADQRLGRPLGTFDRPRPERAEARRSDRPLRNVVLSLEATRGLARTLADGPIPVTEAAYDEALRLAADLDDPLFAGVDDPAGRLKVEILQQHVRALRTAIAAEIGAGLGLSEGFNSADGD</sequence>
<accession>A0ABX7F484</accession>
<keyword evidence="6" id="KW-1185">Reference proteome</keyword>
<name>A0ABX7F484_9RHOB</name>
<dbReference type="EMBL" id="CP047166">
    <property type="protein sequence ID" value="QRF65330.1"/>
    <property type="molecule type" value="Genomic_DNA"/>
</dbReference>
<feature type="chain" id="PRO_5046758954" evidence="3">
    <location>
        <begin position="18"/>
        <end position="321"/>
    </location>
</feature>
<evidence type="ECO:0000259" key="4">
    <source>
        <dbReference type="Pfam" id="PF09375"/>
    </source>
</evidence>
<dbReference type="InterPro" id="IPR038352">
    <property type="entry name" value="Imelysin_sf"/>
</dbReference>
<keyword evidence="2 3" id="KW-0732">Signal</keyword>
<feature type="signal peptide" evidence="3">
    <location>
        <begin position="1"/>
        <end position="17"/>
    </location>
</feature>
<dbReference type="CDD" id="cd14659">
    <property type="entry name" value="Imelysin-like_IPPA"/>
    <property type="match status" value="1"/>
</dbReference>
<evidence type="ECO:0000313" key="5">
    <source>
        <dbReference type="EMBL" id="QRF65330.1"/>
    </source>
</evidence>
<evidence type="ECO:0000313" key="6">
    <source>
        <dbReference type="Proteomes" id="UP000596387"/>
    </source>
</evidence>
<evidence type="ECO:0000256" key="1">
    <source>
        <dbReference type="ARBA" id="ARBA00004196"/>
    </source>
</evidence>